<dbReference type="FunFam" id="1.10.10.2830:FF:000001">
    <property type="entry name" value="Chromosome partitioning protein ParB"/>
    <property type="match status" value="1"/>
</dbReference>
<keyword evidence="7" id="KW-1185">Reference proteome</keyword>
<evidence type="ECO:0000256" key="2">
    <source>
        <dbReference type="ARBA" id="ARBA00022829"/>
    </source>
</evidence>
<dbReference type="GO" id="GO:0003677">
    <property type="term" value="F:DNA binding"/>
    <property type="evidence" value="ECO:0007669"/>
    <property type="project" value="UniProtKB-KW"/>
</dbReference>
<dbReference type="GO" id="GO:0005694">
    <property type="term" value="C:chromosome"/>
    <property type="evidence" value="ECO:0007669"/>
    <property type="project" value="TreeGrafter"/>
</dbReference>
<dbReference type="FunFam" id="3.90.1530.30:FF:000001">
    <property type="entry name" value="Chromosome partitioning protein ParB"/>
    <property type="match status" value="1"/>
</dbReference>
<dbReference type="Gene3D" id="3.90.1530.30">
    <property type="match status" value="1"/>
</dbReference>
<accession>A0A2Z5FXJ4</accession>
<dbReference type="AlphaFoldDB" id="A0A2Z5FXJ4"/>
<dbReference type="SMART" id="SM00470">
    <property type="entry name" value="ParB"/>
    <property type="match status" value="1"/>
</dbReference>
<comment type="similarity">
    <text evidence="1">Belongs to the ParB family.</text>
</comment>
<evidence type="ECO:0000313" key="7">
    <source>
        <dbReference type="Proteomes" id="UP000253606"/>
    </source>
</evidence>
<sequence length="312" mass="34462">MSSGTTAAGNAESPKRRALGKGLESLLPLRPRPAEATPPAVEAAEPVETGRPREIAVGLIERNPFQTRTRFDEQQLDELAASIAATGVVQPILVRPLGGDRFQLIAGERRWLASQKAGKTTIPAMIRAVSDEQAMEMTIVENLQRTDLNPMEQARAFERLTREFKMTQEQMAQRTGKNRASISNFLRLLRLPVEIQGRVEAGELSFGHARALLAIEDPAMLIKAAQKVGALSMSVRQTETFVQGLLYPELKAKDEEKNKAEAVDPNVREAQERLQRALGLKVRIHDKQGRGQVVIEYARLEDFDALLEAIAG</sequence>
<dbReference type="PANTHER" id="PTHR33375:SF1">
    <property type="entry name" value="CHROMOSOME-PARTITIONING PROTEIN PARB-RELATED"/>
    <property type="match status" value="1"/>
</dbReference>
<feature type="region of interest" description="Disordered" evidence="4">
    <location>
        <begin position="1"/>
        <end position="49"/>
    </location>
</feature>
<dbReference type="Pfam" id="PF02195">
    <property type="entry name" value="ParB_N"/>
    <property type="match status" value="1"/>
</dbReference>
<dbReference type="InterPro" id="IPR057240">
    <property type="entry name" value="ParB_dimer_C"/>
</dbReference>
<name>A0A2Z5FXJ4_9BACT</name>
<dbReference type="NCBIfam" id="TIGR00180">
    <property type="entry name" value="parB_part"/>
    <property type="match status" value="1"/>
</dbReference>
<keyword evidence="3" id="KW-0238">DNA-binding</keyword>
<dbReference type="OrthoDB" id="9802051at2"/>
<protein>
    <submittedName>
        <fullName evidence="6">Chromosome (Plasmid) partitioning protein ParB</fullName>
    </submittedName>
</protein>
<dbReference type="Gene3D" id="1.10.10.2830">
    <property type="match status" value="1"/>
</dbReference>
<dbReference type="RefSeq" id="WP_114207031.1">
    <property type="nucleotide sequence ID" value="NZ_CP030840.1"/>
</dbReference>
<dbReference type="Pfam" id="PF17762">
    <property type="entry name" value="HTH_ParB"/>
    <property type="match status" value="1"/>
</dbReference>
<dbReference type="KEGG" id="abas:ACPOL_2284"/>
<dbReference type="SUPFAM" id="SSF110849">
    <property type="entry name" value="ParB/Sulfiredoxin"/>
    <property type="match status" value="1"/>
</dbReference>
<dbReference type="InterPro" id="IPR041468">
    <property type="entry name" value="HTH_ParB/Spo0J"/>
</dbReference>
<evidence type="ECO:0000259" key="5">
    <source>
        <dbReference type="SMART" id="SM00470"/>
    </source>
</evidence>
<dbReference type="InterPro" id="IPR036086">
    <property type="entry name" value="ParB/Sulfiredoxin_sf"/>
</dbReference>
<gene>
    <name evidence="6" type="ORF">ACPOL_2284</name>
</gene>
<evidence type="ECO:0000313" key="6">
    <source>
        <dbReference type="EMBL" id="AXC11608.1"/>
    </source>
</evidence>
<dbReference type="EMBL" id="CP030840">
    <property type="protein sequence ID" value="AXC11608.1"/>
    <property type="molecule type" value="Genomic_DNA"/>
</dbReference>
<feature type="compositionally biased region" description="Low complexity" evidence="4">
    <location>
        <begin position="34"/>
        <end position="47"/>
    </location>
</feature>
<organism evidence="6 7">
    <name type="scientific">Acidisarcina polymorpha</name>
    <dbReference type="NCBI Taxonomy" id="2211140"/>
    <lineage>
        <taxon>Bacteria</taxon>
        <taxon>Pseudomonadati</taxon>
        <taxon>Acidobacteriota</taxon>
        <taxon>Terriglobia</taxon>
        <taxon>Terriglobales</taxon>
        <taxon>Acidobacteriaceae</taxon>
        <taxon>Acidisarcina</taxon>
    </lineage>
</organism>
<feature type="domain" description="ParB-like N-terminal" evidence="5">
    <location>
        <begin position="53"/>
        <end position="143"/>
    </location>
</feature>
<dbReference type="PANTHER" id="PTHR33375">
    <property type="entry name" value="CHROMOSOME-PARTITIONING PROTEIN PARB-RELATED"/>
    <property type="match status" value="1"/>
</dbReference>
<reference evidence="6 7" key="1">
    <citation type="journal article" date="2018" name="Front. Microbiol.">
        <title>Hydrolytic Capabilities as a Key to Environmental Success: Chitinolytic and Cellulolytic Acidobacteria From Acidic Sub-arctic Soils and Boreal Peatlands.</title>
        <authorList>
            <person name="Belova S.E."/>
            <person name="Ravin N.V."/>
            <person name="Pankratov T.A."/>
            <person name="Rakitin A.L."/>
            <person name="Ivanova A.A."/>
            <person name="Beletsky A.V."/>
            <person name="Mardanov A.V."/>
            <person name="Sinninghe Damste J.S."/>
            <person name="Dedysh S.N."/>
        </authorList>
    </citation>
    <scope>NUCLEOTIDE SEQUENCE [LARGE SCALE GENOMIC DNA]</scope>
    <source>
        <strain evidence="6 7">SBC82</strain>
    </source>
</reference>
<proteinExistence type="inferred from homology"/>
<dbReference type="InterPro" id="IPR050336">
    <property type="entry name" value="Chromosome_partition/occlusion"/>
</dbReference>
<keyword evidence="2" id="KW-0159">Chromosome partition</keyword>
<dbReference type="Proteomes" id="UP000253606">
    <property type="component" value="Chromosome"/>
</dbReference>
<dbReference type="InterPro" id="IPR003115">
    <property type="entry name" value="ParB_N"/>
</dbReference>
<dbReference type="GO" id="GO:0007059">
    <property type="term" value="P:chromosome segregation"/>
    <property type="evidence" value="ECO:0007669"/>
    <property type="project" value="UniProtKB-KW"/>
</dbReference>
<dbReference type="SUPFAM" id="SSF109709">
    <property type="entry name" value="KorB DNA-binding domain-like"/>
    <property type="match status" value="1"/>
</dbReference>
<evidence type="ECO:0000256" key="4">
    <source>
        <dbReference type="SAM" id="MobiDB-lite"/>
    </source>
</evidence>
<dbReference type="InterPro" id="IPR004437">
    <property type="entry name" value="ParB/RepB/Spo0J"/>
</dbReference>
<dbReference type="Pfam" id="PF23552">
    <property type="entry name" value="ParB_C"/>
    <property type="match status" value="1"/>
</dbReference>
<evidence type="ECO:0000256" key="3">
    <source>
        <dbReference type="ARBA" id="ARBA00023125"/>
    </source>
</evidence>
<dbReference type="CDD" id="cd16393">
    <property type="entry name" value="SPO0J_N"/>
    <property type="match status" value="1"/>
</dbReference>
<evidence type="ECO:0000256" key="1">
    <source>
        <dbReference type="ARBA" id="ARBA00006295"/>
    </source>
</evidence>